<evidence type="ECO:0000259" key="8">
    <source>
        <dbReference type="Pfam" id="PF08625"/>
    </source>
</evidence>
<dbReference type="PANTHER" id="PTHR19854">
    <property type="entry name" value="TRANSDUCIN BETA-LIKE 3"/>
    <property type="match status" value="1"/>
</dbReference>
<feature type="region of interest" description="Disordered" evidence="7">
    <location>
        <begin position="928"/>
        <end position="1098"/>
    </location>
</feature>
<feature type="compositionally biased region" description="Low complexity" evidence="7">
    <location>
        <begin position="1032"/>
        <end position="1054"/>
    </location>
</feature>
<dbReference type="PROSITE" id="PS50294">
    <property type="entry name" value="WD_REPEATS_REGION"/>
    <property type="match status" value="6"/>
</dbReference>
<dbReference type="Pfam" id="PF00400">
    <property type="entry name" value="WD40"/>
    <property type="match status" value="9"/>
</dbReference>
<comment type="subcellular location">
    <subcellularLocation>
        <location evidence="1">Nucleus</location>
        <location evidence="1">Nucleolus</location>
    </subcellularLocation>
</comment>
<evidence type="ECO:0000256" key="4">
    <source>
        <dbReference type="ARBA" id="ARBA00023242"/>
    </source>
</evidence>
<dbReference type="GO" id="GO:0030686">
    <property type="term" value="C:90S preribosome"/>
    <property type="evidence" value="ECO:0007669"/>
    <property type="project" value="TreeGrafter"/>
</dbReference>
<keyword evidence="2 5" id="KW-0853">WD repeat</keyword>
<feature type="repeat" description="WD" evidence="5">
    <location>
        <begin position="145"/>
        <end position="186"/>
    </location>
</feature>
<feature type="repeat" description="WD" evidence="5">
    <location>
        <begin position="102"/>
        <end position="136"/>
    </location>
</feature>
<sequence>MPAATQQLQLKATYRPTAKIEVFYTGGAARLTRDGKLLACSCADEVKIVDFATGAVLRSIKPDGEAVTALAISPDCRTLVVATRSLYVRVYDMTSGTQLRNWRAHKAPVADLAIDPSGGYVATASADRSVKVWDISGGFCTHHFQGGHGGVVLRAMFHPTKLQLFSAADDGSVRVWDLGSKKCLYELKAHFSAVTSLALCSDGWLLLTGGRDKVVVVWDLRSGTKVTTVPVFEAVEGLVALPPGAPFPGVPKLAAEMAEQFKGSKKFVYFATAGEKGAIKLWRSDTGVCVAEVAPEVAVAGSAACELTDLALLPAVAAASATAGAALGPGLVAATADARLLFYTPQNVGGSPHLVLSRQLVGNQDQVTDLRFVGPPAEPSLLAVATNSETVRLYGISNLSCTASLVGHRDIVLCLDGGLAAAAHPPILASGSKDREVRLWEATSGRCLGVGVGHVGAVNAVALSRKSSRFLVSVGSDKLIKTWDITPAVALLTNSEINGQSAVQDGDKAAKKRKTAPAAAAAASTGPLQLRTIAAVAGHDKDINAVAVAPNDQLIATASQDRTVRVWSLPDLVQVSVLRGHKRGVWAVEFAPLERALLTASGDKTIKIWSLSDCSCVRTLEGHTASVLRASFVTAGTQVLSTGADGLLKLWNVASGECVNTFDEHEDKIWALAAGASQEGLLATGGGDALVCLWTDSTEEDAAAAAAAEEELAEKEQDLQNALADADFVKAARLAFSLKHPGRLLSIITRAATAAANLAAEADAMDPRVDTAAAAAAAAAATTAAGPLGQVLSGLVAAMSEEDLRTSLEYVRDWNTSSKHCHAAQALLGAVLRAHGPDKLMKVPGLNELLAQVTVYSGRHFARLDRLVRSTYLLDFTLESMGVLGVGAVVGADGAMGEEDDEVGVSRMRRDDEEGALLARLTASASAAGRKGVLGSEGEDVEMQDSRGDGGEEADGGSGDEGDTGMEEDKRDRGREKATRMDIDAAAESESESESESVSVSVSVSKSESGSGSESGDRDEESSPQPQSAIHAGRTATPRAAAAAAGGPLSGPSGDDLEDDFGLLGIEGEEEGEEATAGGDSESGKDGDEKEEGEEKEE</sequence>
<dbReference type="Proteomes" id="UP000722791">
    <property type="component" value="Unassembled WGS sequence"/>
</dbReference>
<feature type="compositionally biased region" description="Acidic residues" evidence="7">
    <location>
        <begin position="1055"/>
        <end position="1074"/>
    </location>
</feature>
<dbReference type="SUPFAM" id="SSF50998">
    <property type="entry name" value="Quinoprotein alcohol dehydrogenase-like"/>
    <property type="match status" value="1"/>
</dbReference>
<evidence type="ECO:0000256" key="6">
    <source>
        <dbReference type="SAM" id="Coils"/>
    </source>
</evidence>
<dbReference type="Pfam" id="PF08625">
    <property type="entry name" value="Utp13"/>
    <property type="match status" value="1"/>
</dbReference>
<dbReference type="InterPro" id="IPR015943">
    <property type="entry name" value="WD40/YVTN_repeat-like_dom_sf"/>
</dbReference>
<dbReference type="InterPro" id="IPR020472">
    <property type="entry name" value="WD40_PAC1"/>
</dbReference>
<feature type="compositionally biased region" description="Acidic residues" evidence="7">
    <location>
        <begin position="1089"/>
        <end position="1098"/>
    </location>
</feature>
<feature type="domain" description="U3 small nucleolar RNA-associated protein 13 C-terminal" evidence="8">
    <location>
        <begin position="716"/>
        <end position="881"/>
    </location>
</feature>
<dbReference type="SMART" id="SM00320">
    <property type="entry name" value="WD40"/>
    <property type="match status" value="12"/>
</dbReference>
<dbReference type="GO" id="GO:0034511">
    <property type="term" value="F:U3 snoRNA binding"/>
    <property type="evidence" value="ECO:0007669"/>
    <property type="project" value="TreeGrafter"/>
</dbReference>
<feature type="compositionally biased region" description="Acidic residues" evidence="7">
    <location>
        <begin position="985"/>
        <end position="995"/>
    </location>
</feature>
<evidence type="ECO:0000313" key="9">
    <source>
        <dbReference type="EMBL" id="GIM03851.1"/>
    </source>
</evidence>
<dbReference type="PROSITE" id="PS00678">
    <property type="entry name" value="WD_REPEATS_1"/>
    <property type="match status" value="6"/>
</dbReference>
<keyword evidence="4" id="KW-0539">Nucleus</keyword>
<proteinExistence type="predicted"/>
<dbReference type="GO" id="GO:0000472">
    <property type="term" value="P:endonucleolytic cleavage to generate mature 5'-end of SSU-rRNA from (SSU-rRNA, 5.8S rRNA, LSU-rRNA)"/>
    <property type="evidence" value="ECO:0007669"/>
    <property type="project" value="TreeGrafter"/>
</dbReference>
<dbReference type="InterPro" id="IPR036322">
    <property type="entry name" value="WD40_repeat_dom_sf"/>
</dbReference>
<dbReference type="InterPro" id="IPR011047">
    <property type="entry name" value="Quinoprotein_ADH-like_sf"/>
</dbReference>
<dbReference type="PRINTS" id="PR00320">
    <property type="entry name" value="GPROTEINBRPT"/>
</dbReference>
<reference evidence="9" key="1">
    <citation type="journal article" date="2021" name="Proc. Natl. Acad. Sci. U.S.A.">
        <title>Three genomes in the algal genus Volvox reveal the fate of a haploid sex-determining region after a transition to homothallism.</title>
        <authorList>
            <person name="Yamamoto K."/>
            <person name="Hamaji T."/>
            <person name="Kawai-Toyooka H."/>
            <person name="Matsuzaki R."/>
            <person name="Takahashi F."/>
            <person name="Nishimura Y."/>
            <person name="Kawachi M."/>
            <person name="Noguchi H."/>
            <person name="Minakuchi Y."/>
            <person name="Umen J.G."/>
            <person name="Toyoda A."/>
            <person name="Nozaki H."/>
        </authorList>
    </citation>
    <scope>NUCLEOTIDE SEQUENCE</scope>
    <source>
        <strain evidence="9">NIES-3785</strain>
    </source>
</reference>
<comment type="caution">
    <text evidence="9">The sequence shown here is derived from an EMBL/GenBank/DDBJ whole genome shotgun (WGS) entry which is preliminary data.</text>
</comment>
<feature type="non-terminal residue" evidence="9">
    <location>
        <position position="1"/>
    </location>
</feature>
<feature type="repeat" description="WD" evidence="5">
    <location>
        <begin position="451"/>
        <end position="493"/>
    </location>
</feature>
<organism evidence="9 10">
    <name type="scientific">Volvox reticuliferus</name>
    <dbReference type="NCBI Taxonomy" id="1737510"/>
    <lineage>
        <taxon>Eukaryota</taxon>
        <taxon>Viridiplantae</taxon>
        <taxon>Chlorophyta</taxon>
        <taxon>core chlorophytes</taxon>
        <taxon>Chlorophyceae</taxon>
        <taxon>CS clade</taxon>
        <taxon>Chlamydomonadales</taxon>
        <taxon>Volvocaceae</taxon>
        <taxon>Volvox</taxon>
    </lineage>
</organism>
<evidence type="ECO:0000256" key="3">
    <source>
        <dbReference type="ARBA" id="ARBA00022737"/>
    </source>
</evidence>
<feature type="repeat" description="WD" evidence="5">
    <location>
        <begin position="428"/>
        <end position="450"/>
    </location>
</feature>
<keyword evidence="3" id="KW-0677">Repeat</keyword>
<dbReference type="PROSITE" id="PS50082">
    <property type="entry name" value="WD_REPEATS_2"/>
    <property type="match status" value="8"/>
</dbReference>
<evidence type="ECO:0000256" key="2">
    <source>
        <dbReference type="ARBA" id="ARBA00022574"/>
    </source>
</evidence>
<dbReference type="AlphaFoldDB" id="A0A8J4GAX9"/>
<feature type="compositionally biased region" description="Basic and acidic residues" evidence="7">
    <location>
        <begin position="967"/>
        <end position="983"/>
    </location>
</feature>
<dbReference type="InterPro" id="IPR001680">
    <property type="entry name" value="WD40_rpt"/>
</dbReference>
<feature type="compositionally biased region" description="Low complexity" evidence="7">
    <location>
        <begin position="996"/>
        <end position="1014"/>
    </location>
</feature>
<protein>
    <recommendedName>
        <fullName evidence="8">U3 small nucleolar RNA-associated protein 13 C-terminal domain-containing protein</fullName>
    </recommendedName>
</protein>
<dbReference type="InterPro" id="IPR013934">
    <property type="entry name" value="Utp13_C"/>
</dbReference>
<dbReference type="EMBL" id="BNCQ01000014">
    <property type="protein sequence ID" value="GIM03851.1"/>
    <property type="molecule type" value="Genomic_DNA"/>
</dbReference>
<feature type="repeat" description="WD" evidence="5">
    <location>
        <begin position="620"/>
        <end position="661"/>
    </location>
</feature>
<dbReference type="InterPro" id="IPR019775">
    <property type="entry name" value="WD40_repeat_CS"/>
</dbReference>
<evidence type="ECO:0000256" key="5">
    <source>
        <dbReference type="PROSITE-ProRule" id="PRU00221"/>
    </source>
</evidence>
<evidence type="ECO:0000256" key="1">
    <source>
        <dbReference type="ARBA" id="ARBA00004604"/>
    </source>
</evidence>
<dbReference type="CDD" id="cd00200">
    <property type="entry name" value="WD40"/>
    <property type="match status" value="2"/>
</dbReference>
<feature type="compositionally biased region" description="Acidic residues" evidence="7">
    <location>
        <begin position="951"/>
        <end position="966"/>
    </location>
</feature>
<feature type="repeat" description="WD" evidence="5">
    <location>
        <begin position="187"/>
        <end position="228"/>
    </location>
</feature>
<evidence type="ECO:0000256" key="7">
    <source>
        <dbReference type="SAM" id="MobiDB-lite"/>
    </source>
</evidence>
<feature type="coiled-coil region" evidence="6">
    <location>
        <begin position="698"/>
        <end position="732"/>
    </location>
</feature>
<gene>
    <name evidence="9" type="ORF">Vretimale_8516</name>
</gene>
<dbReference type="GO" id="GO:0000480">
    <property type="term" value="P:endonucleolytic cleavage in 5'-ETS of tricistronic rRNA transcript (SSU-rRNA, 5.8S rRNA, LSU-rRNA)"/>
    <property type="evidence" value="ECO:0007669"/>
    <property type="project" value="TreeGrafter"/>
</dbReference>
<feature type="repeat" description="WD" evidence="5">
    <location>
        <begin position="578"/>
        <end position="619"/>
    </location>
</feature>
<dbReference type="GO" id="GO:0032040">
    <property type="term" value="C:small-subunit processome"/>
    <property type="evidence" value="ECO:0007669"/>
    <property type="project" value="InterPro"/>
</dbReference>
<name>A0A8J4GAX9_9CHLO</name>
<evidence type="ECO:0000313" key="10">
    <source>
        <dbReference type="Proteomes" id="UP000722791"/>
    </source>
</evidence>
<dbReference type="SUPFAM" id="SSF50978">
    <property type="entry name" value="WD40 repeat-like"/>
    <property type="match status" value="1"/>
</dbReference>
<keyword evidence="6" id="KW-0175">Coiled coil</keyword>
<feature type="repeat" description="WD" evidence="5">
    <location>
        <begin position="536"/>
        <end position="569"/>
    </location>
</feature>
<accession>A0A8J4GAX9</accession>
<dbReference type="Gene3D" id="2.130.10.10">
    <property type="entry name" value="YVTN repeat-like/Quinoprotein amine dehydrogenase"/>
    <property type="match status" value="4"/>
</dbReference>
<dbReference type="PANTHER" id="PTHR19854:SF15">
    <property type="entry name" value="TRANSDUCIN BETA-LIKE PROTEIN 3"/>
    <property type="match status" value="1"/>
</dbReference>